<keyword evidence="2" id="KW-1185">Reference proteome</keyword>
<dbReference type="EMBL" id="FLRD01000124">
    <property type="protein sequence ID" value="SBT42449.1"/>
    <property type="molecule type" value="Genomic_DNA"/>
</dbReference>
<sequence length="314" mass="36827">MSTIKINKEEGKRVHVWIKSAIGTPNRRQFKHKNIMYPYFRMYKSPYRARDSRTRQAFWPCVDKYPWHTHQKRWVKSENLNIKFFSEFVNKPPSRRNLFETCHTLPFNGVNCLFWNPVYLNSQKFFLKKSKIGGEAKNEGDEQTEGDAQIEDAQIEEGDSTENKVYTLEKSANGGEAIGADERVDEPSPPSKMNKDMKVIRINDFYYIVEKKVKNDLYFYLKYIKYTMRPFRGKILGDLYLNEKKIRSNISPKGIVNGEWKCSFPHVNIKQKLASVTLNEYIPDTQQDDSNITNLVIADKYAYRPPLPKCFSEG</sequence>
<proteinExistence type="predicted"/>
<protein>
    <submittedName>
        <fullName evidence="1">Uncharacterized protein</fullName>
    </submittedName>
</protein>
<dbReference type="AlphaFoldDB" id="A0A1A8ZF06"/>
<evidence type="ECO:0000313" key="1">
    <source>
        <dbReference type="EMBL" id="SBT42449.1"/>
    </source>
</evidence>
<evidence type="ECO:0000313" key="2">
    <source>
        <dbReference type="Proteomes" id="UP000078555"/>
    </source>
</evidence>
<accession>A0A1A8ZF06</accession>
<name>A0A1A8ZF06_PLAOA</name>
<gene>
    <name evidence="1" type="ORF">POVWA1_045900</name>
</gene>
<reference evidence="2" key="1">
    <citation type="submission" date="2016-05" db="EMBL/GenBank/DDBJ databases">
        <authorList>
            <person name="Naeem Raeece"/>
        </authorList>
    </citation>
    <scope>NUCLEOTIDE SEQUENCE [LARGE SCALE GENOMIC DNA]</scope>
</reference>
<organism evidence="1 2">
    <name type="scientific">Plasmodium ovale wallikeri</name>
    <dbReference type="NCBI Taxonomy" id="864142"/>
    <lineage>
        <taxon>Eukaryota</taxon>
        <taxon>Sar</taxon>
        <taxon>Alveolata</taxon>
        <taxon>Apicomplexa</taxon>
        <taxon>Aconoidasida</taxon>
        <taxon>Haemosporida</taxon>
        <taxon>Plasmodiidae</taxon>
        <taxon>Plasmodium</taxon>
        <taxon>Plasmodium (Plasmodium)</taxon>
    </lineage>
</organism>
<dbReference type="Proteomes" id="UP000078555">
    <property type="component" value="Unassembled WGS sequence"/>
</dbReference>